<proteinExistence type="predicted"/>
<accession>A0A6A6XNE6</accession>
<evidence type="ECO:0000313" key="2">
    <source>
        <dbReference type="Proteomes" id="UP000799757"/>
    </source>
</evidence>
<dbReference type="EMBL" id="MU001792">
    <property type="protein sequence ID" value="KAF2798066.1"/>
    <property type="molecule type" value="Genomic_DNA"/>
</dbReference>
<dbReference type="AlphaFoldDB" id="A0A6A6XNE6"/>
<gene>
    <name evidence="1" type="ORF">K505DRAFT_357865</name>
</gene>
<dbReference type="Proteomes" id="UP000799757">
    <property type="component" value="Unassembled WGS sequence"/>
</dbReference>
<dbReference type="OrthoDB" id="10693758at2759"/>
<name>A0A6A6XNE6_9PLEO</name>
<sequence length="196" mass="21797">MTVAPKISDHGAHIPESPATVESSLAMNCSTKRCPTLNVNFEYIPTAEIQDEGTSNGDEVSHSTRTLTVPKAASEYAVPMEIQEERTIIGKYDNISNGTATAKPRNITENTSTSGTQIKSDGSYVLTEAALTAHNEHLSNNLSFEESQTLTRADELLRAAHETGFDLPRECFEAEKWNLSEWAKNERHLRERRYRA</sequence>
<protein>
    <submittedName>
        <fullName evidence="1">Uncharacterized protein</fullName>
    </submittedName>
</protein>
<reference evidence="1" key="1">
    <citation type="journal article" date="2020" name="Stud. Mycol.">
        <title>101 Dothideomycetes genomes: a test case for predicting lifestyles and emergence of pathogens.</title>
        <authorList>
            <person name="Haridas S."/>
            <person name="Albert R."/>
            <person name="Binder M."/>
            <person name="Bloem J."/>
            <person name="Labutti K."/>
            <person name="Salamov A."/>
            <person name="Andreopoulos B."/>
            <person name="Baker S."/>
            <person name="Barry K."/>
            <person name="Bills G."/>
            <person name="Bluhm B."/>
            <person name="Cannon C."/>
            <person name="Castanera R."/>
            <person name="Culley D."/>
            <person name="Daum C."/>
            <person name="Ezra D."/>
            <person name="Gonzalez J."/>
            <person name="Henrissat B."/>
            <person name="Kuo A."/>
            <person name="Liang C."/>
            <person name="Lipzen A."/>
            <person name="Lutzoni F."/>
            <person name="Magnuson J."/>
            <person name="Mondo S."/>
            <person name="Nolan M."/>
            <person name="Ohm R."/>
            <person name="Pangilinan J."/>
            <person name="Park H.-J."/>
            <person name="Ramirez L."/>
            <person name="Alfaro M."/>
            <person name="Sun H."/>
            <person name="Tritt A."/>
            <person name="Yoshinaga Y."/>
            <person name="Zwiers L.-H."/>
            <person name="Turgeon B."/>
            <person name="Goodwin S."/>
            <person name="Spatafora J."/>
            <person name="Crous P."/>
            <person name="Grigoriev I."/>
        </authorList>
    </citation>
    <scope>NUCLEOTIDE SEQUENCE</scope>
    <source>
        <strain evidence="1">CBS 109.77</strain>
    </source>
</reference>
<evidence type="ECO:0000313" key="1">
    <source>
        <dbReference type="EMBL" id="KAF2798066.1"/>
    </source>
</evidence>
<keyword evidence="2" id="KW-1185">Reference proteome</keyword>
<organism evidence="1 2">
    <name type="scientific">Melanomma pulvis-pyrius CBS 109.77</name>
    <dbReference type="NCBI Taxonomy" id="1314802"/>
    <lineage>
        <taxon>Eukaryota</taxon>
        <taxon>Fungi</taxon>
        <taxon>Dikarya</taxon>
        <taxon>Ascomycota</taxon>
        <taxon>Pezizomycotina</taxon>
        <taxon>Dothideomycetes</taxon>
        <taxon>Pleosporomycetidae</taxon>
        <taxon>Pleosporales</taxon>
        <taxon>Melanommataceae</taxon>
        <taxon>Melanomma</taxon>
    </lineage>
</organism>